<dbReference type="InterPro" id="IPR045012">
    <property type="entry name" value="NLP"/>
</dbReference>
<accession>A0A835MJD5</accession>
<dbReference type="PANTHER" id="PTHR32002:SF35">
    <property type="entry name" value="PROTEIN NLP6"/>
    <property type="match status" value="1"/>
</dbReference>
<dbReference type="Proteomes" id="UP000631114">
    <property type="component" value="Unassembled WGS sequence"/>
</dbReference>
<dbReference type="AlphaFoldDB" id="A0A835MJD5"/>
<protein>
    <recommendedName>
        <fullName evidence="1">NLP1-9 GAF domain-containing protein</fullName>
    </recommendedName>
</protein>
<dbReference type="GO" id="GO:0003700">
    <property type="term" value="F:DNA-binding transcription factor activity"/>
    <property type="evidence" value="ECO:0007669"/>
    <property type="project" value="InterPro"/>
</dbReference>
<comment type="caution">
    <text evidence="2">The sequence shown here is derived from an EMBL/GenBank/DDBJ whole genome shotgun (WGS) entry which is preliminary data.</text>
</comment>
<dbReference type="InterPro" id="IPR055081">
    <property type="entry name" value="NLP1-9_GAF"/>
</dbReference>
<evidence type="ECO:0000313" key="2">
    <source>
        <dbReference type="EMBL" id="KAF9625826.1"/>
    </source>
</evidence>
<dbReference type="PANTHER" id="PTHR32002">
    <property type="entry name" value="PROTEIN NLP8"/>
    <property type="match status" value="1"/>
</dbReference>
<evidence type="ECO:0000259" key="1">
    <source>
        <dbReference type="Pfam" id="PF22922"/>
    </source>
</evidence>
<keyword evidence="3" id="KW-1185">Reference proteome</keyword>
<dbReference type="EMBL" id="JADFTS010000001">
    <property type="protein sequence ID" value="KAF9625826.1"/>
    <property type="molecule type" value="Genomic_DNA"/>
</dbReference>
<reference evidence="2 3" key="1">
    <citation type="submission" date="2020-10" db="EMBL/GenBank/DDBJ databases">
        <title>The Coptis chinensis genome and diversification of protoberbering-type alkaloids.</title>
        <authorList>
            <person name="Wang B."/>
            <person name="Shu S."/>
            <person name="Song C."/>
            <person name="Liu Y."/>
        </authorList>
    </citation>
    <scope>NUCLEOTIDE SEQUENCE [LARGE SCALE GENOMIC DNA]</scope>
    <source>
        <strain evidence="2">HL-2020</strain>
        <tissue evidence="2">Leaf</tissue>
    </source>
</reference>
<dbReference type="OrthoDB" id="6270329at2759"/>
<gene>
    <name evidence="2" type="ORF">IFM89_027334</name>
</gene>
<proteinExistence type="predicted"/>
<feature type="domain" description="NLP1-9 GAF" evidence="1">
    <location>
        <begin position="95"/>
        <end position="156"/>
    </location>
</feature>
<feature type="non-terminal residue" evidence="2">
    <location>
        <position position="159"/>
    </location>
</feature>
<sequence>AGKSGCYVESFTKARKTRASKKCLEYDSDAIIVGHWHYQSLNHKKSCLGVVELIMMHEKTNLGPEVDKNLFYPMIVFARHCALLLSDPKLGSFAICNGVRQNALVEIFQILTMVCETHKLALAQTWVPCKHRKVLADGGGSVKKSCKSFDGSCMGQVCM</sequence>
<evidence type="ECO:0000313" key="3">
    <source>
        <dbReference type="Proteomes" id="UP000631114"/>
    </source>
</evidence>
<organism evidence="2 3">
    <name type="scientific">Coptis chinensis</name>
    <dbReference type="NCBI Taxonomy" id="261450"/>
    <lineage>
        <taxon>Eukaryota</taxon>
        <taxon>Viridiplantae</taxon>
        <taxon>Streptophyta</taxon>
        <taxon>Embryophyta</taxon>
        <taxon>Tracheophyta</taxon>
        <taxon>Spermatophyta</taxon>
        <taxon>Magnoliopsida</taxon>
        <taxon>Ranunculales</taxon>
        <taxon>Ranunculaceae</taxon>
        <taxon>Coptidoideae</taxon>
        <taxon>Coptis</taxon>
    </lineage>
</organism>
<dbReference type="Pfam" id="PF22922">
    <property type="entry name" value="GAF_NLP"/>
    <property type="match status" value="1"/>
</dbReference>
<name>A0A835MJD5_9MAGN</name>